<sequence length="391" mass="42168">MKRISQILQTGTCIPEQSNYIPSTTSNVLWGRLPCRNDRMIGTVHSGNEITIDTISHEGLLEDQGSDPMAYFATHGVAANDVLNDGIAIARECHHNPDTDGPHVVTGPIAVPEAHPGDLLAITPTTLAPRVPYGVISTRHARGVLAGSEDFDGNYGQFCRADVENETAWFPVQAPYSANTSSEPASTVRFPMRPFLGIMGVTTASNQRPSSIPPADYGGNIDLRNLTVGSTLFLPVQIEGAGLYIGDPHFAQGNGEVSLTALEASLRATLRVQVIPADEAKRLFGRTDLPFAISHGTLVPMGFGSMLDDALSQSVEHAIDMIAAMFEMPRQQVYLLLSAAVDFDVTQAVDITKGVHGLIDLSMFQQLPAYERTMRDIKTYADDASQTNPTH</sequence>
<dbReference type="STRING" id="1447716.AH68_06200"/>
<dbReference type="Gene3D" id="2.60.120.580">
    <property type="entry name" value="Acetamidase/Formamidase-like domains"/>
    <property type="match status" value="2"/>
</dbReference>
<organism evidence="1 2">
    <name type="scientific">Bifidobacterium catenulatum PV20-2</name>
    <dbReference type="NCBI Taxonomy" id="1447716"/>
    <lineage>
        <taxon>Bacteria</taxon>
        <taxon>Bacillati</taxon>
        <taxon>Actinomycetota</taxon>
        <taxon>Actinomycetes</taxon>
        <taxon>Bifidobacteriales</taxon>
        <taxon>Bifidobacteriaceae</taxon>
        <taxon>Bifidobacterium</taxon>
    </lineage>
</organism>
<dbReference type="RefSeq" id="WP_081995891.1">
    <property type="nucleotide sequence ID" value="NZ_CP007456.1"/>
</dbReference>
<proteinExistence type="predicted"/>
<evidence type="ECO:0000313" key="1">
    <source>
        <dbReference type="EMBL" id="AIZ14691.1"/>
    </source>
</evidence>
<dbReference type="SUPFAM" id="SSF141130">
    <property type="entry name" value="Acetamidase/Formamidase-like"/>
    <property type="match status" value="1"/>
</dbReference>
<reference evidence="1 2" key="1">
    <citation type="journal article" date="2015" name="Genome Announc.">
        <title>Complete and Assembled Genome Sequence of Bifidobacterium kashiwanohense PV20-2, Isolated from the Feces of an Anemic Kenyan Infant.</title>
        <authorList>
            <person name="Vazquez-Gutierrez P."/>
            <person name="Lacroix C."/>
            <person name="Chassard C."/>
            <person name="Klumpp J."/>
            <person name="Jans C."/>
            <person name="Stevens M.J."/>
        </authorList>
    </citation>
    <scope>NUCLEOTIDE SEQUENCE [LARGE SCALE GENOMIC DNA]</scope>
    <source>
        <strain evidence="1 2">PV20-2</strain>
    </source>
</reference>
<dbReference type="Proteomes" id="UP000030625">
    <property type="component" value="Chromosome"/>
</dbReference>
<dbReference type="EMBL" id="CP007456">
    <property type="protein sequence ID" value="AIZ14691.1"/>
    <property type="molecule type" value="Genomic_DNA"/>
</dbReference>
<dbReference type="GO" id="GO:0016811">
    <property type="term" value="F:hydrolase activity, acting on carbon-nitrogen (but not peptide) bonds, in linear amides"/>
    <property type="evidence" value="ECO:0007669"/>
    <property type="project" value="InterPro"/>
</dbReference>
<dbReference type="OrthoDB" id="9785236at2"/>
<gene>
    <name evidence="1" type="ORF">AH68_06200</name>
</gene>
<name>A0A0A7I414_9BIFI</name>
<dbReference type="Pfam" id="PF03069">
    <property type="entry name" value="FmdA_AmdA"/>
    <property type="match status" value="1"/>
</dbReference>
<dbReference type="AlphaFoldDB" id="A0A0A7I414"/>
<evidence type="ECO:0000313" key="2">
    <source>
        <dbReference type="Proteomes" id="UP000030625"/>
    </source>
</evidence>
<dbReference type="Gene3D" id="3.10.28.20">
    <property type="entry name" value="Acetamidase/Formamidase-like domains"/>
    <property type="match status" value="1"/>
</dbReference>
<dbReference type="HOGENOM" id="CLU_032013_2_1_11"/>
<accession>A0A0A7I414</accession>
<dbReference type="KEGG" id="bka:AH68_06200"/>
<dbReference type="PANTHER" id="PTHR31891:SF1">
    <property type="entry name" value="FORMAMIDASE C869.04-RELATED"/>
    <property type="match status" value="1"/>
</dbReference>
<dbReference type="PANTHER" id="PTHR31891">
    <property type="entry name" value="FORMAMIDASE C869.04-RELATED"/>
    <property type="match status" value="1"/>
</dbReference>
<protein>
    <submittedName>
        <fullName evidence="1">Acetamidase</fullName>
    </submittedName>
</protein>
<dbReference type="InterPro" id="IPR004304">
    <property type="entry name" value="FmdA_AmdA"/>
</dbReference>